<comment type="caution">
    <text evidence="1">The sequence shown here is derived from an EMBL/GenBank/DDBJ whole genome shotgun (WGS) entry which is preliminary data.</text>
</comment>
<reference evidence="1" key="1">
    <citation type="submission" date="2022-04" db="EMBL/GenBank/DDBJ databases">
        <title>Jade perch genome.</title>
        <authorList>
            <person name="Chao B."/>
        </authorList>
    </citation>
    <scope>NUCLEOTIDE SEQUENCE</scope>
    <source>
        <strain evidence="1">CB-2022</strain>
    </source>
</reference>
<organism evidence="1 2">
    <name type="scientific">Scortum barcoo</name>
    <name type="common">barcoo grunter</name>
    <dbReference type="NCBI Taxonomy" id="214431"/>
    <lineage>
        <taxon>Eukaryota</taxon>
        <taxon>Metazoa</taxon>
        <taxon>Chordata</taxon>
        <taxon>Craniata</taxon>
        <taxon>Vertebrata</taxon>
        <taxon>Euteleostomi</taxon>
        <taxon>Actinopterygii</taxon>
        <taxon>Neopterygii</taxon>
        <taxon>Teleostei</taxon>
        <taxon>Neoteleostei</taxon>
        <taxon>Acanthomorphata</taxon>
        <taxon>Eupercaria</taxon>
        <taxon>Centrarchiformes</taxon>
        <taxon>Terapontoidei</taxon>
        <taxon>Terapontidae</taxon>
        <taxon>Scortum</taxon>
    </lineage>
</organism>
<keyword evidence="2" id="KW-1185">Reference proteome</keyword>
<gene>
    <name evidence="1" type="ORF">L3Q82_001059</name>
</gene>
<protein>
    <submittedName>
        <fullName evidence="1">Uncharacterized protein</fullName>
    </submittedName>
</protein>
<dbReference type="Proteomes" id="UP000831701">
    <property type="component" value="Chromosome 12"/>
</dbReference>
<evidence type="ECO:0000313" key="2">
    <source>
        <dbReference type="Proteomes" id="UP000831701"/>
    </source>
</evidence>
<accession>A0ACB8WB36</accession>
<sequence>MSLCATGAIWLREGAAAVPGGDAASQDLLYVSPVEAAEDPGVHVEPLLPAEEEKSLSGCFCDVVSVVSPGQRVNIRTGPWPLLVILGQQSQLIQCLPCLQPPTGSSDPSPPACLLKARFQPVQAMGFSLSPKPASRVSSLSSLFPSLPLKPGFQPVSSGLLVAFQPGFQPVSKPAGFQPVSKPAGFQPVGFQPACLQASGFPACLQASGFPACLQASLAGFQPVPACLSPASKWVSSLPPRKFQPASQRVSSPPGFSACTQASTRASRFSSLHPGFSASQPSSLRPPSLPEPGSGVPALPASLQCPSLPVPPRAPSEPPSASQCPSPWSLPVPQSGASQPPREPPSAPVPQRRSLPVPQSPREPPSGASQCPETGASQCPSLPPSAPETEPAPQPPSAPETEPPSAPETEPPSAPEKASEWPFFQLLGLLPPSEELSSLHGSAPRDLGFSLPSPNSAASLSAFPALPLRLSPAGPSFPLLLPALPWPSIVAFANPSSTPEIRAPAGLPTPPKYLPPTSGASSRFGRPPPPSASSRRRRRQSSLPSRRPPKEVRRCRRRPGLPPRRRREPASRVGLRASRVSPASCLAAASASVCPPPAFGLANGGLRGLRRASHWPRPRVPVLAGLASSRPARSPGLRFSAHAAPPEASLRRPPNAVATPASQLSPAYAADVPPPPGSVAPQLLKIMESLNIYSSMTTAQNLSVERTM</sequence>
<evidence type="ECO:0000313" key="1">
    <source>
        <dbReference type="EMBL" id="KAI3364875.1"/>
    </source>
</evidence>
<name>A0ACB8WB36_9TELE</name>
<dbReference type="EMBL" id="CM041542">
    <property type="protein sequence ID" value="KAI3364875.1"/>
    <property type="molecule type" value="Genomic_DNA"/>
</dbReference>
<proteinExistence type="predicted"/>